<feature type="compositionally biased region" description="Polar residues" evidence="1">
    <location>
        <begin position="10"/>
        <end position="23"/>
    </location>
</feature>
<keyword evidence="2" id="KW-0472">Membrane</keyword>
<gene>
    <name evidence="3" type="ORF">FA13DRAFT_1102969</name>
</gene>
<evidence type="ECO:0000313" key="3">
    <source>
        <dbReference type="EMBL" id="TEB26279.1"/>
    </source>
</evidence>
<comment type="caution">
    <text evidence="3">The sequence shown here is derived from an EMBL/GenBank/DDBJ whole genome shotgun (WGS) entry which is preliminary data.</text>
</comment>
<dbReference type="EMBL" id="QPFP01000050">
    <property type="protein sequence ID" value="TEB26279.1"/>
    <property type="molecule type" value="Genomic_DNA"/>
</dbReference>
<evidence type="ECO:0000313" key="4">
    <source>
        <dbReference type="Proteomes" id="UP000298030"/>
    </source>
</evidence>
<evidence type="ECO:0000256" key="1">
    <source>
        <dbReference type="SAM" id="MobiDB-lite"/>
    </source>
</evidence>
<accession>A0A4Y7SYH6</accession>
<keyword evidence="4" id="KW-1185">Reference proteome</keyword>
<keyword evidence="2" id="KW-1133">Transmembrane helix</keyword>
<reference evidence="3 4" key="1">
    <citation type="journal article" date="2019" name="Nat. Ecol. Evol.">
        <title>Megaphylogeny resolves global patterns of mushroom evolution.</title>
        <authorList>
            <person name="Varga T."/>
            <person name="Krizsan K."/>
            <person name="Foldi C."/>
            <person name="Dima B."/>
            <person name="Sanchez-Garcia M."/>
            <person name="Sanchez-Ramirez S."/>
            <person name="Szollosi G.J."/>
            <person name="Szarkandi J.G."/>
            <person name="Papp V."/>
            <person name="Albert L."/>
            <person name="Andreopoulos W."/>
            <person name="Angelini C."/>
            <person name="Antonin V."/>
            <person name="Barry K.W."/>
            <person name="Bougher N.L."/>
            <person name="Buchanan P."/>
            <person name="Buyck B."/>
            <person name="Bense V."/>
            <person name="Catcheside P."/>
            <person name="Chovatia M."/>
            <person name="Cooper J."/>
            <person name="Damon W."/>
            <person name="Desjardin D."/>
            <person name="Finy P."/>
            <person name="Geml J."/>
            <person name="Haridas S."/>
            <person name="Hughes K."/>
            <person name="Justo A."/>
            <person name="Karasinski D."/>
            <person name="Kautmanova I."/>
            <person name="Kiss B."/>
            <person name="Kocsube S."/>
            <person name="Kotiranta H."/>
            <person name="LaButti K.M."/>
            <person name="Lechner B.E."/>
            <person name="Liimatainen K."/>
            <person name="Lipzen A."/>
            <person name="Lukacs Z."/>
            <person name="Mihaltcheva S."/>
            <person name="Morgado L.N."/>
            <person name="Niskanen T."/>
            <person name="Noordeloos M.E."/>
            <person name="Ohm R.A."/>
            <person name="Ortiz-Santana B."/>
            <person name="Ovrebo C."/>
            <person name="Racz N."/>
            <person name="Riley R."/>
            <person name="Savchenko A."/>
            <person name="Shiryaev A."/>
            <person name="Soop K."/>
            <person name="Spirin V."/>
            <person name="Szebenyi C."/>
            <person name="Tomsovsky M."/>
            <person name="Tulloss R.E."/>
            <person name="Uehling J."/>
            <person name="Grigoriev I.V."/>
            <person name="Vagvolgyi C."/>
            <person name="Papp T."/>
            <person name="Martin F.M."/>
            <person name="Miettinen O."/>
            <person name="Hibbett D.S."/>
            <person name="Nagy L.G."/>
        </authorList>
    </citation>
    <scope>NUCLEOTIDE SEQUENCE [LARGE SCALE GENOMIC DNA]</scope>
    <source>
        <strain evidence="3 4">FP101781</strain>
    </source>
</reference>
<proteinExistence type="predicted"/>
<dbReference type="Proteomes" id="UP000298030">
    <property type="component" value="Unassembled WGS sequence"/>
</dbReference>
<name>A0A4Y7SYH6_COPMI</name>
<evidence type="ECO:0000256" key="2">
    <source>
        <dbReference type="SAM" id="Phobius"/>
    </source>
</evidence>
<sequence length="75" mass="8205">MNHREGGSECTGNAQGLLSTTQRDASRIQGPRIPRQASTSGSPGSKRRRLCARVRACVWYSLLAHSYSLAISYKP</sequence>
<feature type="transmembrane region" description="Helical" evidence="2">
    <location>
        <begin position="56"/>
        <end position="73"/>
    </location>
</feature>
<dbReference type="AlphaFoldDB" id="A0A4Y7SYH6"/>
<keyword evidence="2" id="KW-0812">Transmembrane</keyword>
<organism evidence="3 4">
    <name type="scientific">Coprinellus micaceus</name>
    <name type="common">Glistening ink-cap mushroom</name>
    <name type="synonym">Coprinus micaceus</name>
    <dbReference type="NCBI Taxonomy" id="71717"/>
    <lineage>
        <taxon>Eukaryota</taxon>
        <taxon>Fungi</taxon>
        <taxon>Dikarya</taxon>
        <taxon>Basidiomycota</taxon>
        <taxon>Agaricomycotina</taxon>
        <taxon>Agaricomycetes</taxon>
        <taxon>Agaricomycetidae</taxon>
        <taxon>Agaricales</taxon>
        <taxon>Agaricineae</taxon>
        <taxon>Psathyrellaceae</taxon>
        <taxon>Coprinellus</taxon>
    </lineage>
</organism>
<feature type="region of interest" description="Disordered" evidence="1">
    <location>
        <begin position="1"/>
        <end position="48"/>
    </location>
</feature>
<protein>
    <submittedName>
        <fullName evidence="3">Uncharacterized protein</fullName>
    </submittedName>
</protein>